<feature type="compositionally biased region" description="Low complexity" evidence="1">
    <location>
        <begin position="126"/>
        <end position="137"/>
    </location>
</feature>
<evidence type="ECO:0000313" key="3">
    <source>
        <dbReference type="EMBL" id="GGV83559.1"/>
    </source>
</evidence>
<feature type="domain" description="Trypsin-co-occurring" evidence="2">
    <location>
        <begin position="26"/>
        <end position="122"/>
    </location>
</feature>
<dbReference type="Pfam" id="PF19493">
    <property type="entry name" value="Trypco1"/>
    <property type="match status" value="1"/>
</dbReference>
<name>A0ABQ2W066_9ACTN</name>
<gene>
    <name evidence="3" type="ORF">GCM10015535_26880</name>
</gene>
<sequence>MAHTLISSANGIGFPGAVMTALMEFTTDNGATVTVEVDRHTQGAQLVALGDDNTLARAGRTFGSALTGIRSAAESALAVFRDGALKPDGVELEFGVKITAEAGAVIAKSAVEGHMVVKLSWSPGATPAVPAAAAEPTDPAPAPAPAP</sequence>
<proteinExistence type="predicted"/>
<evidence type="ECO:0000259" key="2">
    <source>
        <dbReference type="Pfam" id="PF19493"/>
    </source>
</evidence>
<evidence type="ECO:0000313" key="4">
    <source>
        <dbReference type="Proteomes" id="UP000660675"/>
    </source>
</evidence>
<feature type="region of interest" description="Disordered" evidence="1">
    <location>
        <begin position="126"/>
        <end position="147"/>
    </location>
</feature>
<keyword evidence="4" id="KW-1185">Reference proteome</keyword>
<dbReference type="Proteomes" id="UP000660675">
    <property type="component" value="Unassembled WGS sequence"/>
</dbReference>
<dbReference type="InterPro" id="IPR045794">
    <property type="entry name" value="Trypco1"/>
</dbReference>
<protein>
    <recommendedName>
        <fullName evidence="2">Trypsin-co-occurring domain-containing protein</fullName>
    </recommendedName>
</protein>
<feature type="compositionally biased region" description="Pro residues" evidence="1">
    <location>
        <begin position="138"/>
        <end position="147"/>
    </location>
</feature>
<dbReference type="NCBIfam" id="NF041216">
    <property type="entry name" value="CU044_2847_fam"/>
    <property type="match status" value="1"/>
</dbReference>
<reference evidence="4" key="1">
    <citation type="journal article" date="2019" name="Int. J. Syst. Evol. Microbiol.">
        <title>The Global Catalogue of Microorganisms (GCM) 10K type strain sequencing project: providing services to taxonomists for standard genome sequencing and annotation.</title>
        <authorList>
            <consortium name="The Broad Institute Genomics Platform"/>
            <consortium name="The Broad Institute Genome Sequencing Center for Infectious Disease"/>
            <person name="Wu L."/>
            <person name="Ma J."/>
        </authorList>
    </citation>
    <scope>NUCLEOTIDE SEQUENCE [LARGE SCALE GENOMIC DNA]</scope>
    <source>
        <strain evidence="4">JCM 4376</strain>
    </source>
</reference>
<comment type="caution">
    <text evidence="3">The sequence shown here is derived from an EMBL/GenBank/DDBJ whole genome shotgun (WGS) entry which is preliminary data.</text>
</comment>
<organism evidence="3 4">
    <name type="scientific">Streptomyces gelaticus</name>
    <dbReference type="NCBI Taxonomy" id="285446"/>
    <lineage>
        <taxon>Bacteria</taxon>
        <taxon>Bacillati</taxon>
        <taxon>Actinomycetota</taxon>
        <taxon>Actinomycetes</taxon>
        <taxon>Kitasatosporales</taxon>
        <taxon>Streptomycetaceae</taxon>
        <taxon>Streptomyces</taxon>
    </lineage>
</organism>
<accession>A0ABQ2W066</accession>
<dbReference type="EMBL" id="BMTF01000007">
    <property type="protein sequence ID" value="GGV83559.1"/>
    <property type="molecule type" value="Genomic_DNA"/>
</dbReference>
<evidence type="ECO:0000256" key="1">
    <source>
        <dbReference type="SAM" id="MobiDB-lite"/>
    </source>
</evidence>